<organism evidence="1 2">
    <name type="scientific">Pseudanabaena biceps PCC 7429</name>
    <dbReference type="NCBI Taxonomy" id="927668"/>
    <lineage>
        <taxon>Bacteria</taxon>
        <taxon>Bacillati</taxon>
        <taxon>Cyanobacteriota</taxon>
        <taxon>Cyanophyceae</taxon>
        <taxon>Pseudanabaenales</taxon>
        <taxon>Pseudanabaenaceae</taxon>
        <taxon>Pseudanabaena</taxon>
    </lineage>
</organism>
<comment type="caution">
    <text evidence="1">The sequence shown here is derived from an EMBL/GenBank/DDBJ whole genome shotgun (WGS) entry which is preliminary data.</text>
</comment>
<dbReference type="AlphaFoldDB" id="L8N2V6"/>
<dbReference type="Proteomes" id="UP000011201">
    <property type="component" value="Unassembled WGS sequence"/>
</dbReference>
<proteinExistence type="predicted"/>
<evidence type="ECO:0000313" key="1">
    <source>
        <dbReference type="EMBL" id="ELS34567.1"/>
    </source>
</evidence>
<reference evidence="1 2" key="1">
    <citation type="journal article" date="2013" name="Proc. Natl. Acad. Sci. U.S.A.">
        <title>Improving the coverage of the cyanobacterial phylum using diversity-driven genome sequencing.</title>
        <authorList>
            <person name="Shih P.M."/>
            <person name="Wu D."/>
            <person name="Latifi A."/>
            <person name="Axen S.D."/>
            <person name="Fewer D.P."/>
            <person name="Talla E."/>
            <person name="Calteau A."/>
            <person name="Cai F."/>
            <person name="Tandeau de Marsac N."/>
            <person name="Rippka R."/>
            <person name="Herdman M."/>
            <person name="Sivonen K."/>
            <person name="Coursin T."/>
            <person name="Laurent T."/>
            <person name="Goodwin L."/>
            <person name="Nolan M."/>
            <person name="Davenport K.W."/>
            <person name="Han C.S."/>
            <person name="Rubin E.M."/>
            <person name="Eisen J.A."/>
            <person name="Woyke T."/>
            <person name="Gugger M."/>
            <person name="Kerfeld C.A."/>
        </authorList>
    </citation>
    <scope>NUCLEOTIDE SEQUENCE [LARGE SCALE GENOMIC DNA]</scope>
    <source>
        <strain evidence="1 2">PCC 7429</strain>
    </source>
</reference>
<accession>L8N2V6</accession>
<dbReference type="EMBL" id="ALWB01000007">
    <property type="protein sequence ID" value="ELS34567.1"/>
    <property type="molecule type" value="Genomic_DNA"/>
</dbReference>
<keyword evidence="2" id="KW-1185">Reference proteome</keyword>
<gene>
    <name evidence="1" type="ORF">Pse7429DRAFT_0233</name>
</gene>
<sequence length="57" mass="6520">MIKSRLSKIIESVTLKFDNYDDCIKILILEPHTHIWNFLSDIFKPAIQSGSIGESGR</sequence>
<protein>
    <submittedName>
        <fullName evidence="1">Uncharacterized protein</fullName>
    </submittedName>
</protein>
<name>L8N2V6_9CYAN</name>
<evidence type="ECO:0000313" key="2">
    <source>
        <dbReference type="Proteomes" id="UP000011201"/>
    </source>
</evidence>